<organism evidence="3 4">
    <name type="scientific">Mucilaginibacter celer</name>
    <dbReference type="NCBI Taxonomy" id="2305508"/>
    <lineage>
        <taxon>Bacteria</taxon>
        <taxon>Pseudomonadati</taxon>
        <taxon>Bacteroidota</taxon>
        <taxon>Sphingobacteriia</taxon>
        <taxon>Sphingobacteriales</taxon>
        <taxon>Sphingobacteriaceae</taxon>
        <taxon>Mucilaginibacter</taxon>
    </lineage>
</organism>
<keyword evidence="3" id="KW-0378">Hydrolase</keyword>
<gene>
    <name evidence="3" type="ORF">HYN43_002980</name>
</gene>
<dbReference type="SUPFAM" id="SSF53474">
    <property type="entry name" value="alpha/beta-Hydrolases"/>
    <property type="match status" value="1"/>
</dbReference>
<dbReference type="GO" id="GO:0080032">
    <property type="term" value="F:methyl jasmonate esterase activity"/>
    <property type="evidence" value="ECO:0007669"/>
    <property type="project" value="TreeGrafter"/>
</dbReference>
<evidence type="ECO:0000313" key="4">
    <source>
        <dbReference type="Proteomes" id="UP000270046"/>
    </source>
</evidence>
<dbReference type="InterPro" id="IPR045889">
    <property type="entry name" value="MES/HNL"/>
</dbReference>
<dbReference type="RefSeq" id="WP_119408039.1">
    <property type="nucleotide sequence ID" value="NZ_CP032869.1"/>
</dbReference>
<dbReference type="Gene3D" id="3.40.50.1820">
    <property type="entry name" value="alpha/beta hydrolase"/>
    <property type="match status" value="1"/>
</dbReference>
<dbReference type="PROSITE" id="PS51257">
    <property type="entry name" value="PROKAR_LIPOPROTEIN"/>
    <property type="match status" value="1"/>
</dbReference>
<dbReference type="PANTHER" id="PTHR10992:SF1086">
    <property type="entry name" value="AB HYDROLASE-1 DOMAIN-CONTAINING PROTEIN"/>
    <property type="match status" value="1"/>
</dbReference>
<dbReference type="EMBL" id="CP032869">
    <property type="protein sequence ID" value="AYL94320.1"/>
    <property type="molecule type" value="Genomic_DNA"/>
</dbReference>
<reference evidence="3 4" key="1">
    <citation type="submission" date="2018-10" db="EMBL/GenBank/DDBJ databases">
        <title>Genome sequencing of Mucilaginibacter sp. HYN0043.</title>
        <authorList>
            <person name="Kim M."/>
            <person name="Yi H."/>
        </authorList>
    </citation>
    <scope>NUCLEOTIDE SEQUENCE [LARGE SCALE GENOMIC DNA]</scope>
    <source>
        <strain evidence="3 4">HYN0043</strain>
    </source>
</reference>
<proteinExistence type="predicted"/>
<protein>
    <submittedName>
        <fullName evidence="3">Alpha/beta fold hydrolase</fullName>
    </submittedName>
</protein>
<dbReference type="PANTHER" id="PTHR10992">
    <property type="entry name" value="METHYLESTERASE FAMILY MEMBER"/>
    <property type="match status" value="1"/>
</dbReference>
<dbReference type="InterPro" id="IPR029058">
    <property type="entry name" value="AB_hydrolase_fold"/>
</dbReference>
<dbReference type="KEGG" id="muh:HYN43_002980"/>
<dbReference type="InterPro" id="IPR000073">
    <property type="entry name" value="AB_hydrolase_1"/>
</dbReference>
<evidence type="ECO:0000259" key="2">
    <source>
        <dbReference type="Pfam" id="PF12697"/>
    </source>
</evidence>
<evidence type="ECO:0000256" key="1">
    <source>
        <dbReference type="SAM" id="SignalP"/>
    </source>
</evidence>
<feature type="domain" description="AB hydrolase-1" evidence="2">
    <location>
        <begin position="35"/>
        <end position="260"/>
    </location>
</feature>
<dbReference type="OrthoDB" id="9112061at2"/>
<feature type="chain" id="PRO_5019731844" evidence="1">
    <location>
        <begin position="23"/>
        <end position="271"/>
    </location>
</feature>
<accession>A0A494VMX1</accession>
<dbReference type="GO" id="GO:0080030">
    <property type="term" value="F:methyl indole-3-acetate esterase activity"/>
    <property type="evidence" value="ECO:0007669"/>
    <property type="project" value="TreeGrafter"/>
</dbReference>
<sequence>MKNLLAAVFCAAIVAFTFTGCSKDDNVPPVNSKTFVIVHGAWSAPYAWQSVKAKLEAEGQKVVIVQLAGHGSDNTTAFNTIHLNTYRDQVVHVIDSLNTKVILCGHSMGGMVITQVAEKIPSKIEKMVYVNAFLPVNNQTLLDLANTDGGSLLGQKLIQIQDGVILDVPHDLITDIFVQDGSDAVKNLVISNYRTEPGMPFGEPATITKANYGSVDKYYIHTLQDHAITYNLQQRMVAAAGIKKTYTLNTSHSPFLAKPDSLSIILEKIAK</sequence>
<keyword evidence="4" id="KW-1185">Reference proteome</keyword>
<dbReference type="Pfam" id="PF12697">
    <property type="entry name" value="Abhydrolase_6"/>
    <property type="match status" value="1"/>
</dbReference>
<dbReference type="AlphaFoldDB" id="A0A494VMX1"/>
<feature type="signal peptide" evidence="1">
    <location>
        <begin position="1"/>
        <end position="22"/>
    </location>
</feature>
<dbReference type="Proteomes" id="UP000270046">
    <property type="component" value="Chromosome"/>
</dbReference>
<keyword evidence="1" id="KW-0732">Signal</keyword>
<evidence type="ECO:0000313" key="3">
    <source>
        <dbReference type="EMBL" id="AYL94320.1"/>
    </source>
</evidence>
<name>A0A494VMX1_9SPHI</name>